<dbReference type="InterPro" id="IPR011234">
    <property type="entry name" value="Fumarylacetoacetase-like_C"/>
</dbReference>
<evidence type="ECO:0000256" key="1">
    <source>
        <dbReference type="ARBA" id="ARBA00022723"/>
    </source>
</evidence>
<proteinExistence type="predicted"/>
<evidence type="ECO:0000313" key="4">
    <source>
        <dbReference type="Proteomes" id="UP001597375"/>
    </source>
</evidence>
<sequence>MKLIRFGEAGREEPGVILEDGRRIDASGEFLDYDESFFAMGGLDSLAEWVKEGCPDGVEIDPAVRLGPPIARPSKIVCVGQNYLEHALEMGGEIPTEPVLFLKATSAWSGPNDDVLIPRGARKLDYEVELAVIIGKTASYVAEDEAMSHVAGYSVFCDYSERAFQKEHGGQWTKGKSADTFAPMGPALVTREEIADPQELRLWTKVNNEIRQNSWTKDMMFGVRDVVSYISRFMTLLPGDVIITGTPSGVAGGMNPPQYLQAGDHVECGIEQLGELTQRVVASR</sequence>
<protein>
    <submittedName>
        <fullName evidence="3">Fumarylacetoacetate hydrolase family protein</fullName>
    </submittedName>
</protein>
<dbReference type="Proteomes" id="UP001597375">
    <property type="component" value="Unassembled WGS sequence"/>
</dbReference>
<keyword evidence="4" id="KW-1185">Reference proteome</keyword>
<dbReference type="Gene3D" id="3.90.850.10">
    <property type="entry name" value="Fumarylacetoacetase-like, C-terminal domain"/>
    <property type="match status" value="1"/>
</dbReference>
<dbReference type="RefSeq" id="WP_386821550.1">
    <property type="nucleotide sequence ID" value="NZ_JBHUIT010000034.1"/>
</dbReference>
<dbReference type="Pfam" id="PF01557">
    <property type="entry name" value="FAA_hydrolase"/>
    <property type="match status" value="1"/>
</dbReference>
<comment type="caution">
    <text evidence="3">The sequence shown here is derived from an EMBL/GenBank/DDBJ whole genome shotgun (WGS) entry which is preliminary data.</text>
</comment>
<organism evidence="3 4">
    <name type="scientific">Luteolibacter algae</name>
    <dbReference type="NCBI Taxonomy" id="454151"/>
    <lineage>
        <taxon>Bacteria</taxon>
        <taxon>Pseudomonadati</taxon>
        <taxon>Verrucomicrobiota</taxon>
        <taxon>Verrucomicrobiia</taxon>
        <taxon>Verrucomicrobiales</taxon>
        <taxon>Verrucomicrobiaceae</taxon>
        <taxon>Luteolibacter</taxon>
    </lineage>
</organism>
<evidence type="ECO:0000259" key="2">
    <source>
        <dbReference type="Pfam" id="PF01557"/>
    </source>
</evidence>
<dbReference type="GO" id="GO:0016787">
    <property type="term" value="F:hydrolase activity"/>
    <property type="evidence" value="ECO:0007669"/>
    <property type="project" value="UniProtKB-KW"/>
</dbReference>
<gene>
    <name evidence="3" type="ORF">ACFSSA_15615</name>
</gene>
<dbReference type="PANTHER" id="PTHR11820">
    <property type="entry name" value="ACYLPYRUVASE"/>
    <property type="match status" value="1"/>
</dbReference>
<keyword evidence="3" id="KW-0378">Hydrolase</keyword>
<name>A0ABW5DC75_9BACT</name>
<feature type="domain" description="Fumarylacetoacetase-like C-terminal" evidence="2">
    <location>
        <begin position="75"/>
        <end position="281"/>
    </location>
</feature>
<accession>A0ABW5DC75</accession>
<dbReference type="SUPFAM" id="SSF56529">
    <property type="entry name" value="FAH"/>
    <property type="match status" value="1"/>
</dbReference>
<dbReference type="InterPro" id="IPR036663">
    <property type="entry name" value="Fumarylacetoacetase_C_sf"/>
</dbReference>
<reference evidence="4" key="1">
    <citation type="journal article" date="2019" name="Int. J. Syst. Evol. Microbiol.">
        <title>The Global Catalogue of Microorganisms (GCM) 10K type strain sequencing project: providing services to taxonomists for standard genome sequencing and annotation.</title>
        <authorList>
            <consortium name="The Broad Institute Genomics Platform"/>
            <consortium name="The Broad Institute Genome Sequencing Center for Infectious Disease"/>
            <person name="Wu L."/>
            <person name="Ma J."/>
        </authorList>
    </citation>
    <scope>NUCLEOTIDE SEQUENCE [LARGE SCALE GENOMIC DNA]</scope>
    <source>
        <strain evidence="4">CGMCC 4.7106</strain>
    </source>
</reference>
<evidence type="ECO:0000313" key="3">
    <source>
        <dbReference type="EMBL" id="MFD2258108.1"/>
    </source>
</evidence>
<keyword evidence="1" id="KW-0479">Metal-binding</keyword>
<dbReference type="EMBL" id="JBHUIT010000034">
    <property type="protein sequence ID" value="MFD2258108.1"/>
    <property type="molecule type" value="Genomic_DNA"/>
</dbReference>
<dbReference type="PANTHER" id="PTHR11820:SF8">
    <property type="entry name" value="BLL6360 PROTEIN"/>
    <property type="match status" value="1"/>
</dbReference>